<dbReference type="InterPro" id="IPR011029">
    <property type="entry name" value="DEATH-like_dom_sf"/>
</dbReference>
<evidence type="ECO:0000313" key="3">
    <source>
        <dbReference type="Proteomes" id="UP001239994"/>
    </source>
</evidence>
<evidence type="ECO:0000259" key="1">
    <source>
        <dbReference type="PROSITE" id="PS50209"/>
    </source>
</evidence>
<dbReference type="Gene3D" id="1.10.533.10">
    <property type="entry name" value="Death Domain, Fas"/>
    <property type="match status" value="2"/>
</dbReference>
<dbReference type="CDD" id="cd01671">
    <property type="entry name" value="CARD"/>
    <property type="match status" value="2"/>
</dbReference>
<dbReference type="EMBL" id="JAROKS010000001">
    <property type="protein sequence ID" value="KAK1806511.1"/>
    <property type="molecule type" value="Genomic_DNA"/>
</dbReference>
<accession>A0AAD8ZWK9</accession>
<dbReference type="AlphaFoldDB" id="A0AAD8ZWK9"/>
<proteinExistence type="predicted"/>
<feature type="non-terminal residue" evidence="2">
    <location>
        <position position="1"/>
    </location>
</feature>
<sequence>IGIRQTVKAHLLASQKLLVPSLYNLAPLLDSALAVGILSQDNYQEIKAEKTPQNSARKLLEIVHGQMDESEATRFLQCLKECKQHYPRLRPWLSAHSDIPRGPTERQLQADFSALCSRLGSSVLPVSLALFSSSTLTQFDLERIQASPTPTQQAQILLATCLTKGETACRNFYTALYSEDQQLAEDMNVSNLVKDLSLSNDYEVSNIAMGVEETRDQEGGLLPQSSVLQQVSTRLGVSVDTNARLNVCELGVALGLPRRDVRECLLEGVSIEDMPQLEALVSLFMEKTEDVERLLSRVAELDIKRVQLSERGCLSLKLLQEAEALLRRGSHSHLHSWDPLHDQDHLHGPERLHVGDCRDQCTVWAVFSFLLGDCLAEALEEPELKPSDSLAGMLRQLRGCEWIEAALLQEAEQCWTEGGQENLLQSVRVLAQILRDLHPLQHDLRLSAPAEGVYSCRPSRLHRVTSFQGLSARIIRKALSSMVPASSRQDETPYAPQYRDVCICVAQLLDKVESEVGTGELTNAPVAQVTKCIRLLLSRPAFNSQAFDAGVRYRLLSLAEFSSAQLGLGPLAQLHQETLFSLQYHLQPGEHHSFHLYPESVRMLGPSQPRLLSVLSTRGPVAIDNGVEEDFSFKTSEATSFLVQLRCLRYEAGKGRLEVREPCCVLACHLREEGSRAVRWLAVDILGEEDDKMWVREGGGSRWREELADVVQRHSAKLQEEGCCFRVTSSEPLCKKDENDLHVPAQNEEATGVQTRCTGNGWQGLPSFGIAVRNTQTQQPVVGLVECGGTGETEGEALT</sequence>
<dbReference type="PANTHER" id="PTHR15034">
    <property type="entry name" value="DEATH DOMAIN-CONTAINING PROTEIN CRADD"/>
    <property type="match status" value="1"/>
</dbReference>
<dbReference type="Pfam" id="PF00619">
    <property type="entry name" value="CARD"/>
    <property type="match status" value="2"/>
</dbReference>
<dbReference type="InterPro" id="IPR001315">
    <property type="entry name" value="CARD"/>
</dbReference>
<keyword evidence="3" id="KW-1185">Reference proteome</keyword>
<feature type="domain" description="CARD" evidence="1">
    <location>
        <begin position="108"/>
        <end position="191"/>
    </location>
</feature>
<organism evidence="2 3">
    <name type="scientific">Electrophorus voltai</name>
    <dbReference type="NCBI Taxonomy" id="2609070"/>
    <lineage>
        <taxon>Eukaryota</taxon>
        <taxon>Metazoa</taxon>
        <taxon>Chordata</taxon>
        <taxon>Craniata</taxon>
        <taxon>Vertebrata</taxon>
        <taxon>Euteleostomi</taxon>
        <taxon>Actinopterygii</taxon>
        <taxon>Neopterygii</taxon>
        <taxon>Teleostei</taxon>
        <taxon>Ostariophysi</taxon>
        <taxon>Gymnotiformes</taxon>
        <taxon>Gymnotoidei</taxon>
        <taxon>Gymnotidae</taxon>
        <taxon>Electrophorus</taxon>
    </lineage>
</organism>
<dbReference type="PROSITE" id="PS50209">
    <property type="entry name" value="CARD"/>
    <property type="match status" value="2"/>
</dbReference>
<comment type="caution">
    <text evidence="2">The sequence shown here is derived from an EMBL/GenBank/DDBJ whole genome shotgun (WGS) entry which is preliminary data.</text>
</comment>
<reference evidence="2" key="1">
    <citation type="submission" date="2023-03" db="EMBL/GenBank/DDBJ databases">
        <title>Electrophorus voltai genome.</title>
        <authorList>
            <person name="Bian C."/>
        </authorList>
    </citation>
    <scope>NUCLEOTIDE SEQUENCE</scope>
    <source>
        <strain evidence="2">CB-2022</strain>
        <tissue evidence="2">Muscle</tissue>
    </source>
</reference>
<dbReference type="InterPro" id="IPR037939">
    <property type="entry name" value="CRADD"/>
</dbReference>
<gene>
    <name evidence="2" type="ORF">P4O66_005025</name>
</gene>
<dbReference type="Proteomes" id="UP001239994">
    <property type="component" value="Unassembled WGS sequence"/>
</dbReference>
<dbReference type="GO" id="GO:0002020">
    <property type="term" value="F:protease binding"/>
    <property type="evidence" value="ECO:0007669"/>
    <property type="project" value="InterPro"/>
</dbReference>
<name>A0AAD8ZWK9_9TELE</name>
<dbReference type="PANTHER" id="PTHR15034:SF5">
    <property type="entry name" value="DEATH DOMAIN-CONTAINING PROTEIN CRADD"/>
    <property type="match status" value="1"/>
</dbReference>
<evidence type="ECO:0000313" key="2">
    <source>
        <dbReference type="EMBL" id="KAK1806511.1"/>
    </source>
</evidence>
<dbReference type="GO" id="GO:0070513">
    <property type="term" value="F:death domain binding"/>
    <property type="evidence" value="ECO:0007669"/>
    <property type="project" value="InterPro"/>
</dbReference>
<dbReference type="GO" id="GO:0042981">
    <property type="term" value="P:regulation of apoptotic process"/>
    <property type="evidence" value="ECO:0007669"/>
    <property type="project" value="InterPro"/>
</dbReference>
<dbReference type="SUPFAM" id="SSF47986">
    <property type="entry name" value="DEATH domain"/>
    <property type="match status" value="2"/>
</dbReference>
<feature type="domain" description="CARD" evidence="1">
    <location>
        <begin position="3"/>
        <end position="81"/>
    </location>
</feature>
<protein>
    <recommendedName>
        <fullName evidence="1">CARD domain-containing protein</fullName>
    </recommendedName>
</protein>